<feature type="coiled-coil region" evidence="1">
    <location>
        <begin position="126"/>
        <end position="200"/>
    </location>
</feature>
<sequence length="201" mass="22419">MTETWLEAASLSSTPEGMTHFMCLLRCLHTSFVFDGLTYFAGINLLGMKKVVLAQAPHLEMSAPTPKPMPAPGEGSSQKEKGVARPRSIRDLCWAWVPDEPCIAREIHHHFAMGLIDQVRDFGRVIDNISRLNEELWANVQKLKEEFMSVVIVAVEARANEAIMKLEGVQRGEAKALEKVKALEKEIHGLKADLKAAEMKN</sequence>
<dbReference type="Proteomes" id="UP000287651">
    <property type="component" value="Unassembled WGS sequence"/>
</dbReference>
<accession>A0A427AZH6</accession>
<keyword evidence="1" id="KW-0175">Coiled coil</keyword>
<protein>
    <submittedName>
        <fullName evidence="3">Uncharacterized protein</fullName>
    </submittedName>
</protein>
<evidence type="ECO:0000256" key="1">
    <source>
        <dbReference type="SAM" id="Coils"/>
    </source>
</evidence>
<reference evidence="3 4" key="1">
    <citation type="journal article" date="2014" name="Agronomy (Basel)">
        <title>A Draft Genome Sequence for Ensete ventricosum, the Drought-Tolerant Tree Against Hunger.</title>
        <authorList>
            <person name="Harrison J."/>
            <person name="Moore K.A."/>
            <person name="Paszkiewicz K."/>
            <person name="Jones T."/>
            <person name="Grant M."/>
            <person name="Ambacheew D."/>
            <person name="Muzemil S."/>
            <person name="Studholme D.J."/>
        </authorList>
    </citation>
    <scope>NUCLEOTIDE SEQUENCE [LARGE SCALE GENOMIC DNA]</scope>
</reference>
<feature type="region of interest" description="Disordered" evidence="2">
    <location>
        <begin position="62"/>
        <end position="84"/>
    </location>
</feature>
<evidence type="ECO:0000313" key="4">
    <source>
        <dbReference type="Proteomes" id="UP000287651"/>
    </source>
</evidence>
<organism evidence="3 4">
    <name type="scientific">Ensete ventricosum</name>
    <name type="common">Abyssinian banana</name>
    <name type="synonym">Musa ensete</name>
    <dbReference type="NCBI Taxonomy" id="4639"/>
    <lineage>
        <taxon>Eukaryota</taxon>
        <taxon>Viridiplantae</taxon>
        <taxon>Streptophyta</taxon>
        <taxon>Embryophyta</taxon>
        <taxon>Tracheophyta</taxon>
        <taxon>Spermatophyta</taxon>
        <taxon>Magnoliopsida</taxon>
        <taxon>Liliopsida</taxon>
        <taxon>Zingiberales</taxon>
        <taxon>Musaceae</taxon>
        <taxon>Ensete</taxon>
    </lineage>
</organism>
<evidence type="ECO:0000313" key="3">
    <source>
        <dbReference type="EMBL" id="RRT81684.1"/>
    </source>
</evidence>
<dbReference type="AlphaFoldDB" id="A0A427AZH6"/>
<name>A0A427AZH6_ENSVE</name>
<dbReference type="EMBL" id="AMZH03000851">
    <property type="protein sequence ID" value="RRT81684.1"/>
    <property type="molecule type" value="Genomic_DNA"/>
</dbReference>
<comment type="caution">
    <text evidence="3">The sequence shown here is derived from an EMBL/GenBank/DDBJ whole genome shotgun (WGS) entry which is preliminary data.</text>
</comment>
<evidence type="ECO:0000256" key="2">
    <source>
        <dbReference type="SAM" id="MobiDB-lite"/>
    </source>
</evidence>
<proteinExistence type="predicted"/>
<gene>
    <name evidence="3" type="ORF">B296_00005094</name>
</gene>